<gene>
    <name evidence="4" type="ORF">TRAPUB_11049</name>
</gene>
<proteinExistence type="predicted"/>
<dbReference type="GO" id="GO:0070290">
    <property type="term" value="F:N-acylphosphatidylethanolamine-specific phospholipase D activity"/>
    <property type="evidence" value="ECO:0007669"/>
    <property type="project" value="InterPro"/>
</dbReference>
<dbReference type="InterPro" id="IPR036866">
    <property type="entry name" value="RibonucZ/Hydroxyglut_hydro"/>
</dbReference>
<feature type="domain" description="Metallo-beta-lactamase" evidence="3">
    <location>
        <begin position="111"/>
        <end position="368"/>
    </location>
</feature>
<dbReference type="GO" id="GO:0008270">
    <property type="term" value="F:zinc ion binding"/>
    <property type="evidence" value="ECO:0007669"/>
    <property type="project" value="InterPro"/>
</dbReference>
<dbReference type="Gene3D" id="3.60.15.10">
    <property type="entry name" value="Ribonuclease Z/Hydroxyacylglutathione hydrolase-like"/>
    <property type="match status" value="1"/>
</dbReference>
<keyword evidence="5" id="KW-1185">Reference proteome</keyword>
<feature type="region of interest" description="Disordered" evidence="2">
    <location>
        <begin position="260"/>
        <end position="285"/>
    </location>
</feature>
<comment type="caution">
    <text evidence="4">The sequence shown here is derived from an EMBL/GenBank/DDBJ whole genome shotgun (WGS) entry which is preliminary data.</text>
</comment>
<dbReference type="InterPro" id="IPR024884">
    <property type="entry name" value="NAPE-PLD"/>
</dbReference>
<reference evidence="4 5" key="1">
    <citation type="submission" date="2016-10" db="EMBL/GenBank/DDBJ databases">
        <title>Genome sequence of the basidiomycete white-rot fungus Trametes pubescens.</title>
        <authorList>
            <person name="Makela M.R."/>
            <person name="Granchi Z."/>
            <person name="Peng M."/>
            <person name="De Vries R.P."/>
            <person name="Grigoriev I."/>
            <person name="Riley R."/>
            <person name="Hilden K."/>
        </authorList>
    </citation>
    <scope>NUCLEOTIDE SEQUENCE [LARGE SCALE GENOMIC DNA]</scope>
    <source>
        <strain evidence="4 5">FBCC735</strain>
    </source>
</reference>
<feature type="binding site" evidence="1">
    <location>
        <position position="345"/>
    </location>
    <ligand>
        <name>an N-acyl-1,2-diacyl-sn-glycero-3-phosphoethanolamine</name>
        <dbReference type="ChEBI" id="CHEBI:62537"/>
    </ligand>
</feature>
<evidence type="ECO:0000259" key="3">
    <source>
        <dbReference type="Pfam" id="PF12706"/>
    </source>
</evidence>
<protein>
    <submittedName>
        <fullName evidence="4">N-acyl-phosphatidylethanolamine-hydrolyzing phospholipase D</fullName>
    </submittedName>
</protein>
<dbReference type="GO" id="GO:0070291">
    <property type="term" value="P:N-acylethanolamine metabolic process"/>
    <property type="evidence" value="ECO:0007669"/>
    <property type="project" value="TreeGrafter"/>
</dbReference>
<dbReference type="PANTHER" id="PTHR15032:SF4">
    <property type="entry name" value="N-ACYL-PHOSPHATIDYLETHANOLAMINE-HYDROLYZING PHOSPHOLIPASE D"/>
    <property type="match status" value="1"/>
</dbReference>
<dbReference type="STRING" id="154538.A0A1M2VXR3"/>
<dbReference type="EMBL" id="MNAD01000489">
    <property type="protein sequence ID" value="OJT12399.1"/>
    <property type="molecule type" value="Genomic_DNA"/>
</dbReference>
<evidence type="ECO:0000256" key="2">
    <source>
        <dbReference type="SAM" id="MobiDB-lite"/>
    </source>
</evidence>
<dbReference type="Proteomes" id="UP000184267">
    <property type="component" value="Unassembled WGS sequence"/>
</dbReference>
<evidence type="ECO:0000313" key="4">
    <source>
        <dbReference type="EMBL" id="OJT12399.1"/>
    </source>
</evidence>
<feature type="compositionally biased region" description="Basic and acidic residues" evidence="2">
    <location>
        <begin position="11"/>
        <end position="20"/>
    </location>
</feature>
<feature type="compositionally biased region" description="Polar residues" evidence="2">
    <location>
        <begin position="1"/>
        <end position="10"/>
    </location>
</feature>
<feature type="region of interest" description="Disordered" evidence="2">
    <location>
        <begin position="1"/>
        <end position="27"/>
    </location>
</feature>
<dbReference type="OMA" id="QHWTRRT"/>
<dbReference type="SUPFAM" id="SSF56281">
    <property type="entry name" value="Metallo-hydrolase/oxidoreductase"/>
    <property type="match status" value="1"/>
</dbReference>
<evidence type="ECO:0000313" key="5">
    <source>
        <dbReference type="Proteomes" id="UP000184267"/>
    </source>
</evidence>
<dbReference type="PANTHER" id="PTHR15032">
    <property type="entry name" value="N-ACYL-PHOSPHATIDYLETHANOLAMINE-HYDROLYZING PHOSPHOLIPASE D"/>
    <property type="match status" value="1"/>
</dbReference>
<dbReference type="AlphaFoldDB" id="A0A1M2VXR3"/>
<name>A0A1M2VXR3_TRAPU</name>
<dbReference type="Pfam" id="PF12706">
    <property type="entry name" value="Lactamase_B_2"/>
    <property type="match status" value="1"/>
</dbReference>
<organism evidence="4 5">
    <name type="scientific">Trametes pubescens</name>
    <name type="common">White-rot fungus</name>
    <dbReference type="NCBI Taxonomy" id="154538"/>
    <lineage>
        <taxon>Eukaryota</taxon>
        <taxon>Fungi</taxon>
        <taxon>Dikarya</taxon>
        <taxon>Basidiomycota</taxon>
        <taxon>Agaricomycotina</taxon>
        <taxon>Agaricomycetes</taxon>
        <taxon>Polyporales</taxon>
        <taxon>Polyporaceae</taxon>
        <taxon>Trametes</taxon>
    </lineage>
</organism>
<feature type="binding site" evidence="1">
    <location>
        <position position="156"/>
    </location>
    <ligand>
        <name>an N-acyl-1,2-diacyl-sn-glycero-3-phosphoethanolamine</name>
        <dbReference type="ChEBI" id="CHEBI:62537"/>
    </ligand>
</feature>
<evidence type="ECO:0000256" key="1">
    <source>
        <dbReference type="PIRSR" id="PIRSR038896-50"/>
    </source>
</evidence>
<accession>A0A1M2VXR3</accession>
<dbReference type="OrthoDB" id="332863at2759"/>
<dbReference type="GO" id="GO:0070292">
    <property type="term" value="P:N-acylphosphatidylethanolamine metabolic process"/>
    <property type="evidence" value="ECO:0007669"/>
    <property type="project" value="TreeGrafter"/>
</dbReference>
<dbReference type="PIRSF" id="PIRSF038896">
    <property type="entry name" value="NAPE-PLD"/>
    <property type="match status" value="1"/>
</dbReference>
<dbReference type="GO" id="GO:0005737">
    <property type="term" value="C:cytoplasm"/>
    <property type="evidence" value="ECO:0007669"/>
    <property type="project" value="TreeGrafter"/>
</dbReference>
<sequence length="410" mass="44787">MSTGTRATTTVEERKAVHEKRPAHHLNDAQTRFTNPWPSFRIQSFGMFLHFFWDQAKNAPKPPADLSSRIPSRTPDWAPANASNGLKATWLGHACFLVELPTPAGAARGPRILFDPVLSHRCSPVQWIGPERLLPTPCPAEDIPAVDAICISHNHYDHMDFPTLRTVYTAHAPHIFAPLGNHAHLRSIGIADTHIHILDWWDTATVTAALPSASSASTTTESVPGPFVVTCTPSQHTASRGPFDRWRTLWSSWAVEEVLPVPSPAPTPTPTPTSPGEGQGEAARAPKKVYFAGDTGYRTVWEGEDEETAPRCPAFKEVGEKLGPFDLALLPIGAYAPRAMWSNLHASPADAVEIFKDVRAKKALAMHWGTWILTTEPTMEPPELLKRARLLAGLDEGAFEVCGLGETTVA</sequence>
<dbReference type="InterPro" id="IPR001279">
    <property type="entry name" value="Metallo-B-lactamas"/>
</dbReference>
<feature type="compositionally biased region" description="Pro residues" evidence="2">
    <location>
        <begin position="261"/>
        <end position="273"/>
    </location>
</feature>